<comment type="caution">
    <text evidence="4">The sequence shown here is derived from an EMBL/GenBank/DDBJ whole genome shotgun (WGS) entry which is preliminary data.</text>
</comment>
<dbReference type="Proteomes" id="UP001064489">
    <property type="component" value="Chromosome 13"/>
</dbReference>
<accession>A0AAD5P4Q1</accession>
<keyword evidence="5" id="KW-1185">Reference proteome</keyword>
<protein>
    <recommendedName>
        <fullName evidence="6">Pentatricopeptide repeat-containing protein</fullName>
    </recommendedName>
</protein>
<evidence type="ECO:0000313" key="4">
    <source>
        <dbReference type="EMBL" id="KAI9198692.1"/>
    </source>
</evidence>
<evidence type="ECO:0008006" key="6">
    <source>
        <dbReference type="Google" id="ProtNLM"/>
    </source>
</evidence>
<dbReference type="PANTHER" id="PTHR47941">
    <property type="entry name" value="PENTATRICOPEPTIDE REPEAT-CONTAINING PROTEIN 3, MITOCHONDRIAL"/>
    <property type="match status" value="1"/>
</dbReference>
<dbReference type="EMBL" id="JAJSOW010000002">
    <property type="protein sequence ID" value="KAI9198692.1"/>
    <property type="molecule type" value="Genomic_DNA"/>
</dbReference>
<dbReference type="NCBIfam" id="TIGR00756">
    <property type="entry name" value="PPR"/>
    <property type="match status" value="2"/>
</dbReference>
<evidence type="ECO:0000256" key="2">
    <source>
        <dbReference type="ARBA" id="ARBA00022737"/>
    </source>
</evidence>
<evidence type="ECO:0000256" key="3">
    <source>
        <dbReference type="PROSITE-ProRule" id="PRU00708"/>
    </source>
</evidence>
<proteinExistence type="inferred from homology"/>
<dbReference type="Gene3D" id="1.25.40.10">
    <property type="entry name" value="Tetratricopeptide repeat domain"/>
    <property type="match status" value="1"/>
</dbReference>
<dbReference type="AlphaFoldDB" id="A0AAD5P4Q1"/>
<reference evidence="4 5" key="1">
    <citation type="journal article" date="2022" name="Plant J.">
        <title>Strategies of tolerance reflected in two North American maple genomes.</title>
        <authorList>
            <person name="McEvoy S.L."/>
            <person name="Sezen U.U."/>
            <person name="Trouern-Trend A."/>
            <person name="McMahon S.M."/>
            <person name="Schaberg P.G."/>
            <person name="Yang J."/>
            <person name="Wegrzyn J.L."/>
            <person name="Swenson N.G."/>
        </authorList>
    </citation>
    <scope>NUCLEOTIDE SEQUENCE [LARGE SCALE GENOMIC DNA]</scope>
    <source>
        <strain evidence="4">91603</strain>
    </source>
</reference>
<organism evidence="4 5">
    <name type="scientific">Acer negundo</name>
    <name type="common">Box elder</name>
    <dbReference type="NCBI Taxonomy" id="4023"/>
    <lineage>
        <taxon>Eukaryota</taxon>
        <taxon>Viridiplantae</taxon>
        <taxon>Streptophyta</taxon>
        <taxon>Embryophyta</taxon>
        <taxon>Tracheophyta</taxon>
        <taxon>Spermatophyta</taxon>
        <taxon>Magnoliopsida</taxon>
        <taxon>eudicotyledons</taxon>
        <taxon>Gunneridae</taxon>
        <taxon>Pentapetalae</taxon>
        <taxon>rosids</taxon>
        <taxon>malvids</taxon>
        <taxon>Sapindales</taxon>
        <taxon>Sapindaceae</taxon>
        <taxon>Hippocastanoideae</taxon>
        <taxon>Acereae</taxon>
        <taxon>Acer</taxon>
    </lineage>
</organism>
<feature type="repeat" description="PPR" evidence="3">
    <location>
        <begin position="22"/>
        <end position="56"/>
    </location>
</feature>
<dbReference type="Pfam" id="PF13041">
    <property type="entry name" value="PPR_2"/>
    <property type="match status" value="1"/>
</dbReference>
<dbReference type="InterPro" id="IPR011990">
    <property type="entry name" value="TPR-like_helical_dom_sf"/>
</dbReference>
<keyword evidence="2" id="KW-0677">Repeat</keyword>
<comment type="similarity">
    <text evidence="1">Belongs to the PPR family. P subfamily.</text>
</comment>
<dbReference type="PROSITE" id="PS51375">
    <property type="entry name" value="PPR"/>
    <property type="match status" value="2"/>
</dbReference>
<name>A0AAD5P4Q1_ACENE</name>
<evidence type="ECO:0000256" key="1">
    <source>
        <dbReference type="ARBA" id="ARBA00007626"/>
    </source>
</evidence>
<feature type="repeat" description="PPR" evidence="3">
    <location>
        <begin position="57"/>
        <end position="91"/>
    </location>
</feature>
<gene>
    <name evidence="4" type="ORF">LWI28_020675</name>
</gene>
<evidence type="ECO:0000313" key="5">
    <source>
        <dbReference type="Proteomes" id="UP001064489"/>
    </source>
</evidence>
<sequence>MGRACDGFVVLGRILRLGFSPDAVTFTSLIKGLCREGRIMKATQLYKNMIAFGCRPTAVTFGTLIDGLCRTGNTSAALRIHEQMVKGNGENGVTVGPILLVIIE</sequence>
<dbReference type="InterPro" id="IPR002885">
    <property type="entry name" value="PPR_rpt"/>
</dbReference>